<sequence length="512" mass="54668">MTTPAILAIDQGTTNSKAVLVDLDGRIIARGTSPLGCHYPRSGWVEQDALEIVASVQRAVDACLAEAAGFEVVALGISSQRESAVAWSASNGEPLAPVISWQCRRSQPFCEQLQSDGLNARIQQLSGLPIDPLFSGSKFRWLLDAMPADVPGEDIRLGNVDSWLLWNLTDGAAHLTDASNASRTQLCAIESGQWSPELLDIFGIPEALLPRICPSRHEFGNSCVFGSLPEDTPILSMVGDSHAALFAQGGFRPGIVKATYGTGSSVMTMTGQRRLEAEGLASTIAWQTGQECTYALEGNITVSAAILPWTARLLGIDSSIDKNSIDKLAELAASAEEDGSEVLVPAMVGLGAPRWIGNLSGLLDGLSFNTGPEHVARAAFESIVFQIKDVVDVMQVAGHSQGLPPLSALKADGGASANDWLMQLQADTLAIDVQRARQAELSALGAALLAGWQLGHWTTLEQLDQVVSSFDTFTYGADTHSMERHQNWLASVERTLSHLDSSTRIDSRGVRQ</sequence>
<dbReference type="GO" id="GO:0019563">
    <property type="term" value="P:glycerol catabolic process"/>
    <property type="evidence" value="ECO:0007669"/>
    <property type="project" value="TreeGrafter"/>
</dbReference>
<evidence type="ECO:0000256" key="2">
    <source>
        <dbReference type="ARBA" id="ARBA00022679"/>
    </source>
</evidence>
<dbReference type="Proteomes" id="UP000019113">
    <property type="component" value="Unassembled WGS sequence"/>
</dbReference>
<evidence type="ECO:0000313" key="8">
    <source>
        <dbReference type="EMBL" id="ERL52891.1"/>
    </source>
</evidence>
<dbReference type="PIRSF" id="PIRSF000538">
    <property type="entry name" value="GlpK"/>
    <property type="match status" value="1"/>
</dbReference>
<dbReference type="CDD" id="cd07769">
    <property type="entry name" value="ASKHA_NBD_FGGY_GK"/>
    <property type="match status" value="1"/>
</dbReference>
<evidence type="ECO:0000256" key="4">
    <source>
        <dbReference type="ARBA" id="ARBA00022777"/>
    </source>
</evidence>
<feature type="domain" description="Carbohydrate kinase FGGY N-terminal" evidence="6">
    <location>
        <begin position="6"/>
        <end position="246"/>
    </location>
</feature>
<evidence type="ECO:0008006" key="10">
    <source>
        <dbReference type="Google" id="ProtNLM"/>
    </source>
</evidence>
<dbReference type="Pfam" id="PF00370">
    <property type="entry name" value="FGGY_N"/>
    <property type="match status" value="1"/>
</dbReference>
<organism evidence="8 9">
    <name type="scientific">Halomonas huangheensis</name>
    <dbReference type="NCBI Taxonomy" id="1178482"/>
    <lineage>
        <taxon>Bacteria</taxon>
        <taxon>Pseudomonadati</taxon>
        <taxon>Pseudomonadota</taxon>
        <taxon>Gammaproteobacteria</taxon>
        <taxon>Oceanospirillales</taxon>
        <taxon>Halomonadaceae</taxon>
        <taxon>Halomonas</taxon>
    </lineage>
</organism>
<evidence type="ECO:0000259" key="7">
    <source>
        <dbReference type="Pfam" id="PF02782"/>
    </source>
</evidence>
<name>W1NCI6_9GAMM</name>
<dbReference type="GO" id="GO:0005829">
    <property type="term" value="C:cytosol"/>
    <property type="evidence" value="ECO:0007669"/>
    <property type="project" value="TreeGrafter"/>
</dbReference>
<keyword evidence="5" id="KW-0067">ATP-binding</keyword>
<dbReference type="PANTHER" id="PTHR10196:SF69">
    <property type="entry name" value="GLYCEROL KINASE"/>
    <property type="match status" value="1"/>
</dbReference>
<accession>W1NCI6</accession>
<evidence type="ECO:0000256" key="1">
    <source>
        <dbReference type="ARBA" id="ARBA00009156"/>
    </source>
</evidence>
<dbReference type="eggNOG" id="COG0554">
    <property type="taxonomic scope" value="Bacteria"/>
</dbReference>
<dbReference type="PATRIC" id="fig|1178482.3.peg.572"/>
<dbReference type="AlphaFoldDB" id="W1NCI6"/>
<dbReference type="InterPro" id="IPR018485">
    <property type="entry name" value="FGGY_C"/>
</dbReference>
<dbReference type="STRING" id="1178482.AR456_10140"/>
<dbReference type="OrthoDB" id="9805576at2"/>
<reference evidence="8 9" key="1">
    <citation type="submission" date="2013-08" db="EMBL/GenBank/DDBJ databases">
        <title>draft genome of Halomonas huanghegensis, strain BJGMM-B45T.</title>
        <authorList>
            <person name="Miao C."/>
            <person name="Wan Y."/>
            <person name="Jin W."/>
        </authorList>
    </citation>
    <scope>NUCLEOTIDE SEQUENCE [LARGE SCALE GENOMIC DNA]</scope>
    <source>
        <strain evidence="8 9">BJGMM-B45</strain>
    </source>
</reference>
<dbReference type="InterPro" id="IPR018484">
    <property type="entry name" value="FGGY_N"/>
</dbReference>
<keyword evidence="9" id="KW-1185">Reference proteome</keyword>
<dbReference type="Pfam" id="PF02782">
    <property type="entry name" value="FGGY_C"/>
    <property type="match status" value="1"/>
</dbReference>
<gene>
    <name evidence="8" type="ORF">BJB45_16560</name>
</gene>
<keyword evidence="2" id="KW-0808">Transferase</keyword>
<comment type="similarity">
    <text evidence="1">Belongs to the FGGY kinase family.</text>
</comment>
<dbReference type="EMBL" id="AVBC01000014">
    <property type="protein sequence ID" value="ERL52891.1"/>
    <property type="molecule type" value="Genomic_DNA"/>
</dbReference>
<dbReference type="SUPFAM" id="SSF53067">
    <property type="entry name" value="Actin-like ATPase domain"/>
    <property type="match status" value="2"/>
</dbReference>
<evidence type="ECO:0000256" key="3">
    <source>
        <dbReference type="ARBA" id="ARBA00022741"/>
    </source>
</evidence>
<keyword evidence="3" id="KW-0547">Nucleotide-binding</keyword>
<dbReference type="Gene3D" id="3.30.420.40">
    <property type="match status" value="2"/>
</dbReference>
<dbReference type="RefSeq" id="WP_021817518.1">
    <property type="nucleotide sequence ID" value="NZ_AVBC01000014.1"/>
</dbReference>
<dbReference type="InterPro" id="IPR043129">
    <property type="entry name" value="ATPase_NBD"/>
</dbReference>
<keyword evidence="4" id="KW-0418">Kinase</keyword>
<dbReference type="PANTHER" id="PTHR10196">
    <property type="entry name" value="SUGAR KINASE"/>
    <property type="match status" value="1"/>
</dbReference>
<dbReference type="KEGG" id="hhu:AR456_10140"/>
<dbReference type="InterPro" id="IPR000577">
    <property type="entry name" value="Carb_kinase_FGGY"/>
</dbReference>
<evidence type="ECO:0000313" key="9">
    <source>
        <dbReference type="Proteomes" id="UP000019113"/>
    </source>
</evidence>
<evidence type="ECO:0000259" key="6">
    <source>
        <dbReference type="Pfam" id="PF00370"/>
    </source>
</evidence>
<evidence type="ECO:0000256" key="5">
    <source>
        <dbReference type="ARBA" id="ARBA00022840"/>
    </source>
</evidence>
<feature type="domain" description="Carbohydrate kinase FGGY C-terminal" evidence="7">
    <location>
        <begin position="257"/>
        <end position="453"/>
    </location>
</feature>
<dbReference type="GO" id="GO:0004370">
    <property type="term" value="F:glycerol kinase activity"/>
    <property type="evidence" value="ECO:0007669"/>
    <property type="project" value="TreeGrafter"/>
</dbReference>
<proteinExistence type="inferred from homology"/>
<dbReference type="GO" id="GO:0005524">
    <property type="term" value="F:ATP binding"/>
    <property type="evidence" value="ECO:0007669"/>
    <property type="project" value="UniProtKB-KW"/>
</dbReference>
<protein>
    <recommendedName>
        <fullName evidence="10">Glycerol kinase</fullName>
    </recommendedName>
</protein>
<comment type="caution">
    <text evidence="8">The sequence shown here is derived from an EMBL/GenBank/DDBJ whole genome shotgun (WGS) entry which is preliminary data.</text>
</comment>